<comment type="caution">
    <text evidence="4">The sequence shown here is derived from an EMBL/GenBank/DDBJ whole genome shotgun (WGS) entry which is preliminary data.</text>
</comment>
<evidence type="ECO:0000259" key="3">
    <source>
        <dbReference type="Pfam" id="PF00685"/>
    </source>
</evidence>
<dbReference type="Proteomes" id="UP001138661">
    <property type="component" value="Unassembled WGS sequence"/>
</dbReference>
<proteinExistence type="predicted"/>
<sequence length="278" mass="31453">MRPDFIVIGAMKCGTSTICAYLEDHEDVFMVPRAEPNFFSHDDRFAQGVAAYEAHFDAHRGEKLCGEGSNDYGAGALYPQSADRMAAYHPGLKLIYIARHPLERIASAWIQNRANSGDQVPPTLDLAVTRMPDLFVDQSLYWKNLSRYRAHFPDAQIFVGFMEDLSRDRAAFFERLCEFLEIPPSAEVRRAHMNPSSGKVIPSQRFSAVNRLPFIKTAKKILPKALKTTVKRELLSQKITERPDFSDAIKADILKTVRPDAERFLAHCGKPADFWTFG</sequence>
<gene>
    <name evidence="4" type="ORF">KX928_23560</name>
</gene>
<protein>
    <submittedName>
        <fullName evidence="4">Sulfotransferase domain-containing protein</fullName>
    </submittedName>
</protein>
<evidence type="ECO:0000313" key="5">
    <source>
        <dbReference type="Proteomes" id="UP001138661"/>
    </source>
</evidence>
<reference evidence="4" key="1">
    <citation type="submission" date="2021-07" db="EMBL/GenBank/DDBJ databases">
        <title>Roseobacter insulae sp. nov., isolated from a tidal flat.</title>
        <authorList>
            <person name="Park S."/>
            <person name="Yoon J.-H."/>
        </authorList>
    </citation>
    <scope>NUCLEOTIDE SEQUENCE</scope>
    <source>
        <strain evidence="4">YSTF-M11</strain>
    </source>
</reference>
<dbReference type="InterPro" id="IPR037359">
    <property type="entry name" value="NST/OST"/>
</dbReference>
<dbReference type="PANTHER" id="PTHR10605:SF56">
    <property type="entry name" value="BIFUNCTIONAL HEPARAN SULFATE N-DEACETYLASE_N-SULFOTRANSFERASE"/>
    <property type="match status" value="1"/>
</dbReference>
<name>A0A9X1G0Q0_9RHOB</name>
<dbReference type="AlphaFoldDB" id="A0A9X1G0Q0"/>
<keyword evidence="2" id="KW-0325">Glycoprotein</keyword>
<keyword evidence="1" id="KW-0808">Transferase</keyword>
<evidence type="ECO:0000256" key="1">
    <source>
        <dbReference type="ARBA" id="ARBA00022679"/>
    </source>
</evidence>
<dbReference type="InterPro" id="IPR000863">
    <property type="entry name" value="Sulfotransferase_dom"/>
</dbReference>
<feature type="domain" description="Sulfotransferase" evidence="3">
    <location>
        <begin position="3"/>
        <end position="197"/>
    </location>
</feature>
<organism evidence="4 5">
    <name type="scientific">Roseobacter insulae</name>
    <dbReference type="NCBI Taxonomy" id="2859783"/>
    <lineage>
        <taxon>Bacteria</taxon>
        <taxon>Pseudomonadati</taxon>
        <taxon>Pseudomonadota</taxon>
        <taxon>Alphaproteobacteria</taxon>
        <taxon>Rhodobacterales</taxon>
        <taxon>Roseobacteraceae</taxon>
        <taxon>Roseobacter</taxon>
    </lineage>
</organism>
<dbReference type="GO" id="GO:0008146">
    <property type="term" value="F:sulfotransferase activity"/>
    <property type="evidence" value="ECO:0007669"/>
    <property type="project" value="InterPro"/>
</dbReference>
<accession>A0A9X1G0Q0</accession>
<evidence type="ECO:0000256" key="2">
    <source>
        <dbReference type="ARBA" id="ARBA00023180"/>
    </source>
</evidence>
<dbReference type="Pfam" id="PF00685">
    <property type="entry name" value="Sulfotransfer_1"/>
    <property type="match status" value="1"/>
</dbReference>
<dbReference type="PANTHER" id="PTHR10605">
    <property type="entry name" value="HEPARAN SULFATE SULFOTRANSFERASE"/>
    <property type="match status" value="1"/>
</dbReference>
<evidence type="ECO:0000313" key="4">
    <source>
        <dbReference type="EMBL" id="MBW4710779.1"/>
    </source>
</evidence>
<dbReference type="RefSeq" id="WP_219507970.1">
    <property type="nucleotide sequence ID" value="NZ_JAHXDN010000011.1"/>
</dbReference>
<keyword evidence="5" id="KW-1185">Reference proteome</keyword>
<dbReference type="EMBL" id="JAHXDN010000011">
    <property type="protein sequence ID" value="MBW4710779.1"/>
    <property type="molecule type" value="Genomic_DNA"/>
</dbReference>